<dbReference type="GO" id="GO:0016757">
    <property type="term" value="F:glycosyltransferase activity"/>
    <property type="evidence" value="ECO:0007669"/>
    <property type="project" value="InterPro"/>
</dbReference>
<gene>
    <name evidence="2" type="ORF">DB44_GD00160</name>
</gene>
<evidence type="ECO:0000313" key="3">
    <source>
        <dbReference type="Proteomes" id="UP000031465"/>
    </source>
</evidence>
<dbReference type="InterPro" id="IPR001296">
    <property type="entry name" value="Glyco_trans_1"/>
</dbReference>
<name>A0A0C1JJI2_9BACT</name>
<dbReference type="EMBL" id="JSAN01000149">
    <property type="protein sequence ID" value="KIC70741.1"/>
    <property type="molecule type" value="Genomic_DNA"/>
</dbReference>
<dbReference type="AlphaFoldDB" id="A0A0C1JJI2"/>
<accession>A0A0C1JJI2</accession>
<dbReference type="Gene3D" id="3.40.50.2000">
    <property type="entry name" value="Glycogen Phosphorylase B"/>
    <property type="match status" value="1"/>
</dbReference>
<proteinExistence type="predicted"/>
<dbReference type="SUPFAM" id="SSF53756">
    <property type="entry name" value="UDP-Glycosyltransferase/glycogen phosphorylase"/>
    <property type="match status" value="1"/>
</dbReference>
<feature type="domain" description="Glycosyl transferase family 1" evidence="1">
    <location>
        <begin position="581"/>
        <end position="744"/>
    </location>
</feature>
<comment type="caution">
    <text evidence="2">The sequence shown here is derived from an EMBL/GenBank/DDBJ whole genome shotgun (WGS) entry which is preliminary data.</text>
</comment>
<reference evidence="2 3" key="1">
    <citation type="journal article" date="2014" name="Mol. Biol. Evol.">
        <title>Massive expansion of Ubiquitination-related gene families within the Chlamydiae.</title>
        <authorList>
            <person name="Domman D."/>
            <person name="Collingro A."/>
            <person name="Lagkouvardos I."/>
            <person name="Gehre L."/>
            <person name="Weinmaier T."/>
            <person name="Rattei T."/>
            <person name="Subtil A."/>
            <person name="Horn M."/>
        </authorList>
    </citation>
    <scope>NUCLEOTIDE SEQUENCE [LARGE SCALE GENOMIC DNA]</scope>
    <source>
        <strain evidence="2 3">EI2</strain>
    </source>
</reference>
<dbReference type="Proteomes" id="UP000031465">
    <property type="component" value="Unassembled WGS sequence"/>
</dbReference>
<organism evidence="2 3">
    <name type="scientific">Candidatus Protochlamydia amoebophila</name>
    <dbReference type="NCBI Taxonomy" id="362787"/>
    <lineage>
        <taxon>Bacteria</taxon>
        <taxon>Pseudomonadati</taxon>
        <taxon>Chlamydiota</taxon>
        <taxon>Chlamydiia</taxon>
        <taxon>Parachlamydiales</taxon>
        <taxon>Parachlamydiaceae</taxon>
        <taxon>Candidatus Protochlamydia</taxon>
    </lineage>
</organism>
<dbReference type="RefSeq" id="WP_039360930.1">
    <property type="nucleotide sequence ID" value="NZ_JSAN01000149.1"/>
</dbReference>
<evidence type="ECO:0000259" key="1">
    <source>
        <dbReference type="Pfam" id="PF00534"/>
    </source>
</evidence>
<dbReference type="PATRIC" id="fig|362787.3.peg.2059"/>
<dbReference type="Pfam" id="PF00534">
    <property type="entry name" value="Glycos_transf_1"/>
    <property type="match status" value="1"/>
</dbReference>
<sequence length="784" mass="90770">MIKDLLDQFIDLYEQESKIEALRLVLPSPMIAYDDLFSKDRVFFYFVNFVDAAVFKGALEFKANFLVLESLCQEYPSLKFLGDRFLECIRLEYDLFTFFSNPSSLDEHCPPQLKTFFQWIHKGILSQEFPLEELLKSFPLQIQNLFSKKLVVLKGWERLKQVKLTFIQSLGENLTVYKQPWHCFSYSLKINPKQKNISGCPLIFLEPIEGFDYHSFLQTYCSKKCLIIFPTVSHLFQILQFEGIHEIFMREHVYLYVLDIYPHQQFLSQHVLWEQNDSFDLIEMVPNPQIEKFFPALEVALKACLIQSKELLKRDTEQGNGLYALGKKFVFDMESHRYGTNRAVALGIEQGLRQWYDPHKGAIPLGADLGPLTRNYLQEDIQERMTQRKVKKFQPNQKIKLAHIVPQIVDGGHAPSKLLTTICTFTDQKWFNLSVFSTERLAEHLLSYPINTYHSGSSVIRGNLTLNHFKQLGVKVAIDPDSPTYELTVKEALDFLEQQSIDVVIFHGPDELNSLISSSTSVPIRVLFDHGTLPLFPCFDLVILSTEEAYVQNREKFRLQGMESCVLPFSINVRQGWNEKPFSKEELGLPKDSFVLTTISHHLDTRVSEEMLHAIAKILKKCPKAIYAPIGEVTKQEKWKEILDQYGVKDKLFFLGTHSNPSQYARSMELYLNEFPFGSGLALLDAMAAGCPIVSMYEENGPQQARYAATYFGIDYVVKTGRVDDYIELACRLIENPVLYREWSVHALNQYEKRVDTVDYVKKFQIILEQFIEYSLNNEKNKTE</sequence>
<protein>
    <recommendedName>
        <fullName evidence="1">Glycosyl transferase family 1 domain-containing protein</fullName>
    </recommendedName>
</protein>
<evidence type="ECO:0000313" key="2">
    <source>
        <dbReference type="EMBL" id="KIC70741.1"/>
    </source>
</evidence>